<name>A0A2H0X8T1_UNCKA</name>
<gene>
    <name evidence="1" type="ORF">COT51_03705</name>
</gene>
<comment type="caution">
    <text evidence="1">The sequence shown here is derived from an EMBL/GenBank/DDBJ whole genome shotgun (WGS) entry which is preliminary data.</text>
</comment>
<evidence type="ECO:0000313" key="2">
    <source>
        <dbReference type="Proteomes" id="UP000231098"/>
    </source>
</evidence>
<organism evidence="1 2">
    <name type="scientific">candidate division WWE3 bacterium CG08_land_8_20_14_0_20_41_15</name>
    <dbReference type="NCBI Taxonomy" id="1975086"/>
    <lineage>
        <taxon>Bacteria</taxon>
        <taxon>Katanobacteria</taxon>
    </lineage>
</organism>
<accession>A0A2H0X8T1</accession>
<sequence length="72" mass="7736">MIGAIVVQVITEREVLQGDPSVVELDLTKYPEVNDSECVAKALRARRVPLPPGVLQRVCRNSFACSGDGPDG</sequence>
<reference evidence="2" key="1">
    <citation type="submission" date="2017-09" db="EMBL/GenBank/DDBJ databases">
        <title>Depth-based differentiation of microbial function through sediment-hosted aquifers and enrichment of novel symbionts in the deep terrestrial subsurface.</title>
        <authorList>
            <person name="Probst A.J."/>
            <person name="Ladd B."/>
            <person name="Jarett J.K."/>
            <person name="Geller-Mcgrath D.E."/>
            <person name="Sieber C.M.K."/>
            <person name="Emerson J.B."/>
            <person name="Anantharaman K."/>
            <person name="Thomas B.C."/>
            <person name="Malmstrom R."/>
            <person name="Stieglmeier M."/>
            <person name="Klingl A."/>
            <person name="Woyke T."/>
            <person name="Ryan C.M."/>
            <person name="Banfield J.F."/>
        </authorList>
    </citation>
    <scope>NUCLEOTIDE SEQUENCE [LARGE SCALE GENOMIC DNA]</scope>
</reference>
<protein>
    <submittedName>
        <fullName evidence="1">Uncharacterized protein</fullName>
    </submittedName>
</protein>
<proteinExistence type="predicted"/>
<dbReference type="EMBL" id="PEYV01000060">
    <property type="protein sequence ID" value="PIS21251.1"/>
    <property type="molecule type" value="Genomic_DNA"/>
</dbReference>
<evidence type="ECO:0000313" key="1">
    <source>
        <dbReference type="EMBL" id="PIS21251.1"/>
    </source>
</evidence>
<dbReference type="AlphaFoldDB" id="A0A2H0X8T1"/>
<dbReference type="Proteomes" id="UP000231098">
    <property type="component" value="Unassembled WGS sequence"/>
</dbReference>